<keyword evidence="3" id="KW-0611">Plant defense</keyword>
<dbReference type="SUPFAM" id="SSF52200">
    <property type="entry name" value="Toll/Interleukin receptor TIR domain"/>
    <property type="match status" value="1"/>
</dbReference>
<dbReference type="HOGENOM" id="CLU_001561_0_2_1"/>
<dbReference type="PANTHER" id="PTHR11017">
    <property type="entry name" value="LEUCINE-RICH REPEAT-CONTAINING PROTEIN"/>
    <property type="match status" value="1"/>
</dbReference>
<dbReference type="Gene3D" id="3.80.10.10">
    <property type="entry name" value="Ribonuclease Inhibitor"/>
    <property type="match status" value="3"/>
</dbReference>
<dbReference type="InterPro" id="IPR055414">
    <property type="entry name" value="LRR_R13L4/SHOC2-like"/>
</dbReference>
<evidence type="ECO:0000256" key="2">
    <source>
        <dbReference type="ARBA" id="ARBA00022737"/>
    </source>
</evidence>
<dbReference type="PROSITE" id="PS50104">
    <property type="entry name" value="TIR"/>
    <property type="match status" value="1"/>
</dbReference>
<gene>
    <name evidence="5" type="ORF">AMTR_s00110p00115240</name>
</gene>
<dbReference type="AlphaFoldDB" id="W1NZ26"/>
<dbReference type="InterPro" id="IPR058192">
    <property type="entry name" value="WHD_ROQ1-like"/>
</dbReference>
<dbReference type="Pfam" id="PF01582">
    <property type="entry name" value="TIR"/>
    <property type="match status" value="1"/>
</dbReference>
<dbReference type="GO" id="GO:0051707">
    <property type="term" value="P:response to other organism"/>
    <property type="evidence" value="ECO:0007669"/>
    <property type="project" value="UniProtKB-ARBA"/>
</dbReference>
<dbReference type="Gene3D" id="3.40.50.10140">
    <property type="entry name" value="Toll/interleukin-1 receptor homology (TIR) domain"/>
    <property type="match status" value="1"/>
</dbReference>
<dbReference type="InterPro" id="IPR002182">
    <property type="entry name" value="NB-ARC"/>
</dbReference>
<dbReference type="PRINTS" id="PR00364">
    <property type="entry name" value="DISEASERSIST"/>
</dbReference>
<name>W1NZ26_AMBTC</name>
<dbReference type="Pfam" id="PF23598">
    <property type="entry name" value="LRR_14"/>
    <property type="match status" value="1"/>
</dbReference>
<dbReference type="InterPro" id="IPR042197">
    <property type="entry name" value="Apaf_helical"/>
</dbReference>
<evidence type="ECO:0000256" key="3">
    <source>
        <dbReference type="ARBA" id="ARBA00022821"/>
    </source>
</evidence>
<dbReference type="GO" id="GO:0043531">
    <property type="term" value="F:ADP binding"/>
    <property type="evidence" value="ECO:0007669"/>
    <property type="project" value="InterPro"/>
</dbReference>
<keyword evidence="1" id="KW-0433">Leucine-rich repeat</keyword>
<keyword evidence="6" id="KW-1185">Reference proteome</keyword>
<dbReference type="InterPro" id="IPR027417">
    <property type="entry name" value="P-loop_NTPase"/>
</dbReference>
<dbReference type="OMA" id="PANDYIE"/>
<evidence type="ECO:0000259" key="4">
    <source>
        <dbReference type="PROSITE" id="PS50104"/>
    </source>
</evidence>
<dbReference type="Pfam" id="PF23282">
    <property type="entry name" value="WHD_ROQ1"/>
    <property type="match status" value="1"/>
</dbReference>
<dbReference type="Gramene" id="ERM99949">
    <property type="protein sequence ID" value="ERM99949"/>
    <property type="gene ID" value="AMTR_s00110p00115240"/>
</dbReference>
<dbReference type="Gene3D" id="1.10.8.430">
    <property type="entry name" value="Helical domain of apoptotic protease-activating factors"/>
    <property type="match status" value="1"/>
</dbReference>
<organism evidence="5 6">
    <name type="scientific">Amborella trichopoda</name>
    <dbReference type="NCBI Taxonomy" id="13333"/>
    <lineage>
        <taxon>Eukaryota</taxon>
        <taxon>Viridiplantae</taxon>
        <taxon>Streptophyta</taxon>
        <taxon>Embryophyta</taxon>
        <taxon>Tracheophyta</taxon>
        <taxon>Spermatophyta</taxon>
        <taxon>Magnoliopsida</taxon>
        <taxon>Amborellales</taxon>
        <taxon>Amborellaceae</taxon>
        <taxon>Amborella</taxon>
    </lineage>
</organism>
<dbReference type="SUPFAM" id="SSF52540">
    <property type="entry name" value="P-loop containing nucleoside triphosphate hydrolases"/>
    <property type="match status" value="1"/>
</dbReference>
<dbReference type="PANTHER" id="PTHR11017:SF385">
    <property type="entry name" value="DISEASE RESISTANCE PROTEIN (TIR-NBS-LRR CLASS)-RELATED"/>
    <property type="match status" value="1"/>
</dbReference>
<dbReference type="EMBL" id="KI394965">
    <property type="protein sequence ID" value="ERM99949.1"/>
    <property type="molecule type" value="Genomic_DNA"/>
</dbReference>
<dbReference type="Gene3D" id="3.40.50.300">
    <property type="entry name" value="P-loop containing nucleotide triphosphate hydrolases"/>
    <property type="match status" value="1"/>
</dbReference>
<dbReference type="InterPro" id="IPR044974">
    <property type="entry name" value="Disease_R_plants"/>
</dbReference>
<evidence type="ECO:0000313" key="5">
    <source>
        <dbReference type="EMBL" id="ERM99949.1"/>
    </source>
</evidence>
<accession>W1NZ26</accession>
<sequence length="1107" mass="125464">MSVFLNFCDDDTGKSFTAHLNKALLDLGIATFFFSPTQEQPSGIHRGIDDCEVFIAVFSPNYASSFICLDQLSYLLSLPERRLILPVFYYVEPAHVRWQKGPFHGAFEDHKNKNGFDEEKLHKWRNGLNEVTELSGWDMKNYRTEANLVDELVKHVSDKLKYITQLHVANYPIGLDSRVADVMRLLDLHADDVRMIAIHGMGGIGKTTVAKAVFNIIHSSFDASCFLSDVREASRTYGGLVALQKQLLKELFNEDGLNIYDDERGIKIIKNRIGSKKVLVILDDVGHHKQLEKLAGERDWYCKGSRIIITTRDEHVLNVRNRVVNHHIYKLEGLDDTQSLELFSWCAFGEVQPVQEYVKLSKEVVSMAGGLPLALEVLGNYLCDLTSIEEWKDAVAKLKRIPEDDVMLKLKISYDDLNEKEQQIFLDIVCFFIGENKDYAIDIWKCCGFPALISIRRLLQRSLIKIVDGHELWMHDQIRDMGRWIVELENLDDPGSRSRLWDPDEVFDVLKNHKGTSKVRGFMHDGYEWEQSWETEAFKPMTNLKLLSINQASLIGNFKYLSSELVWLQWQGCRLQHLSDDFSHEKLAVLDLSYSDAIVDLLNNNIKELFPKLKVLDLSCCYNLERIPNCSLYPNLEKLILEDCLKLVDIPDSIGLLGKLVYLNLRGCSSLKELPDSIGSLVNLEELDVGGCKELSRLPASMGRMRSLRYVDLWQTAIAMLPDEFGLLPNLEKLNMRGCGQLKELPESIGRLTSLKTLDIGYNSSLTRLPTSLSALCSLEKLDASNCNLQGMIPEDFERLSSLKTLHLSGINFQGLPSSMMGFSQLEALSVHNFEQLVAIPELPSNLKHLDAFQCQSLQTMPKLSHLSKLVSLSVVECGGLVAIQDVPSTLEILNSSNCISLQIIPNLSQLSQLQVLDLTNCNKLVEIQGLSCLKSLRILHLNGCNPHALRGQTLAKETFRSLEKLSIPGSKVPDWFLCHNLSCTLPRLSDVNLHIKEVLLCFVCSPDDTAPNNPYLKLLIKRECEVQQTLSFGLNPLLHQNQMYFYRFRDGDLSEENSWKDGDQIELVCSSIVCLKGGIHLVYKPEDTEDSMQERLADFFNTLLTE</sequence>
<dbReference type="SMART" id="SM00255">
    <property type="entry name" value="TIR"/>
    <property type="match status" value="1"/>
</dbReference>
<dbReference type="PROSITE" id="PS51450">
    <property type="entry name" value="LRR"/>
    <property type="match status" value="1"/>
</dbReference>
<evidence type="ECO:0000313" key="6">
    <source>
        <dbReference type="Proteomes" id="UP000017836"/>
    </source>
</evidence>
<keyword evidence="2" id="KW-0677">Repeat</keyword>
<evidence type="ECO:0000256" key="1">
    <source>
        <dbReference type="ARBA" id="ARBA00022614"/>
    </source>
</evidence>
<dbReference type="InterPro" id="IPR000157">
    <property type="entry name" value="TIR_dom"/>
</dbReference>
<dbReference type="SUPFAM" id="SSF52058">
    <property type="entry name" value="L domain-like"/>
    <property type="match status" value="1"/>
</dbReference>
<feature type="domain" description="TIR" evidence="4">
    <location>
        <begin position="1"/>
        <end position="160"/>
    </location>
</feature>
<dbReference type="GO" id="GO:0006952">
    <property type="term" value="P:defense response"/>
    <property type="evidence" value="ECO:0007669"/>
    <property type="project" value="UniProtKB-KW"/>
</dbReference>
<protein>
    <recommendedName>
        <fullName evidence="4">TIR domain-containing protein</fullName>
    </recommendedName>
</protein>
<dbReference type="InterPro" id="IPR001611">
    <property type="entry name" value="Leu-rich_rpt"/>
</dbReference>
<dbReference type="Proteomes" id="UP000017836">
    <property type="component" value="Unassembled WGS sequence"/>
</dbReference>
<dbReference type="OrthoDB" id="1357022at2759"/>
<proteinExistence type="predicted"/>
<dbReference type="InterPro" id="IPR035897">
    <property type="entry name" value="Toll_tir_struct_dom_sf"/>
</dbReference>
<dbReference type="GO" id="GO:0007165">
    <property type="term" value="P:signal transduction"/>
    <property type="evidence" value="ECO:0007669"/>
    <property type="project" value="InterPro"/>
</dbReference>
<reference evidence="6" key="1">
    <citation type="journal article" date="2013" name="Science">
        <title>The Amborella genome and the evolution of flowering plants.</title>
        <authorList>
            <consortium name="Amborella Genome Project"/>
        </authorList>
    </citation>
    <scope>NUCLEOTIDE SEQUENCE [LARGE SCALE GENOMIC DNA]</scope>
</reference>
<dbReference type="Pfam" id="PF00931">
    <property type="entry name" value="NB-ARC"/>
    <property type="match status" value="1"/>
</dbReference>
<dbReference type="eggNOG" id="ENOG502QQJE">
    <property type="taxonomic scope" value="Eukaryota"/>
</dbReference>
<dbReference type="InterPro" id="IPR032675">
    <property type="entry name" value="LRR_dom_sf"/>
</dbReference>